<accession>A0A840RQM4</accession>
<keyword evidence="2" id="KW-1185">Reference proteome</keyword>
<organism evidence="1 2">
    <name type="scientific">Glaciimonas immobilis</name>
    <dbReference type="NCBI Taxonomy" id="728004"/>
    <lineage>
        <taxon>Bacteria</taxon>
        <taxon>Pseudomonadati</taxon>
        <taxon>Pseudomonadota</taxon>
        <taxon>Betaproteobacteria</taxon>
        <taxon>Burkholderiales</taxon>
        <taxon>Oxalobacteraceae</taxon>
        <taxon>Glaciimonas</taxon>
    </lineage>
</organism>
<dbReference type="Proteomes" id="UP000571084">
    <property type="component" value="Unassembled WGS sequence"/>
</dbReference>
<protein>
    <submittedName>
        <fullName evidence="1">Uncharacterized protein</fullName>
    </submittedName>
</protein>
<name>A0A840RQM4_9BURK</name>
<evidence type="ECO:0000313" key="2">
    <source>
        <dbReference type="Proteomes" id="UP000571084"/>
    </source>
</evidence>
<sequence>MVSYDPARKAQRVAPVPLLQIMFHNTVKRDWSTGLYSHRPGCPGQPDPKKCCMRNFHHSIYFCGDTLLKPIT</sequence>
<dbReference type="EMBL" id="JACHHQ010000001">
    <property type="protein sequence ID" value="MBB5199024.1"/>
    <property type="molecule type" value="Genomic_DNA"/>
</dbReference>
<gene>
    <name evidence="1" type="ORF">HNR39_000834</name>
</gene>
<proteinExistence type="predicted"/>
<dbReference type="AlphaFoldDB" id="A0A840RQM4"/>
<reference evidence="1 2" key="1">
    <citation type="submission" date="2020-08" db="EMBL/GenBank/DDBJ databases">
        <title>Genomic Encyclopedia of Type Strains, Phase IV (KMG-IV): sequencing the most valuable type-strain genomes for metagenomic binning, comparative biology and taxonomic classification.</title>
        <authorList>
            <person name="Goeker M."/>
        </authorList>
    </citation>
    <scope>NUCLEOTIDE SEQUENCE [LARGE SCALE GENOMIC DNA]</scope>
    <source>
        <strain evidence="1 2">DSM 23240</strain>
    </source>
</reference>
<comment type="caution">
    <text evidence="1">The sequence shown here is derived from an EMBL/GenBank/DDBJ whole genome shotgun (WGS) entry which is preliminary data.</text>
</comment>
<evidence type="ECO:0000313" key="1">
    <source>
        <dbReference type="EMBL" id="MBB5199024.1"/>
    </source>
</evidence>